<dbReference type="EMBL" id="CP086717">
    <property type="protein sequence ID" value="WOO82145.1"/>
    <property type="molecule type" value="Genomic_DNA"/>
</dbReference>
<sequence length="159" mass="16857">MSAPTQIGPIPQQYAAAATVPLVKSPALWLPPRVEMPNDIHPLPEDITAYFVYPFTLEQHVVGLTPPPHVAIAEQRARNAAVLHAREVEEEQRERDALHKLAPGYNPSSLLMPTARGGAAPVGAAQPASSGAAAAASTAAPDPMDELVAQLEELENHKS</sequence>
<gene>
    <name evidence="2" type="ORF">LOC62_04G005647</name>
</gene>
<evidence type="ECO:0000256" key="1">
    <source>
        <dbReference type="SAM" id="MobiDB-lite"/>
    </source>
</evidence>
<reference evidence="2" key="1">
    <citation type="submission" date="2023-10" db="EMBL/GenBank/DDBJ databases">
        <authorList>
            <person name="Noh H."/>
        </authorList>
    </citation>
    <scope>NUCLEOTIDE SEQUENCE</scope>
    <source>
        <strain evidence="2">DUCC4014</strain>
    </source>
</reference>
<proteinExistence type="predicted"/>
<name>A0AAF0Y8N9_9TREE</name>
<dbReference type="Proteomes" id="UP000827549">
    <property type="component" value="Chromosome 4"/>
</dbReference>
<protein>
    <submittedName>
        <fullName evidence="2">Uncharacterized protein</fullName>
    </submittedName>
</protein>
<dbReference type="RefSeq" id="XP_062628177.1">
    <property type="nucleotide sequence ID" value="XM_062772193.1"/>
</dbReference>
<organism evidence="2 3">
    <name type="scientific">Vanrija pseudolonga</name>
    <dbReference type="NCBI Taxonomy" id="143232"/>
    <lineage>
        <taxon>Eukaryota</taxon>
        <taxon>Fungi</taxon>
        <taxon>Dikarya</taxon>
        <taxon>Basidiomycota</taxon>
        <taxon>Agaricomycotina</taxon>
        <taxon>Tremellomycetes</taxon>
        <taxon>Trichosporonales</taxon>
        <taxon>Trichosporonaceae</taxon>
        <taxon>Vanrija</taxon>
    </lineage>
</organism>
<accession>A0AAF0Y8N9</accession>
<keyword evidence="3" id="KW-1185">Reference proteome</keyword>
<dbReference type="GeneID" id="87808875"/>
<dbReference type="AlphaFoldDB" id="A0AAF0Y8N9"/>
<evidence type="ECO:0000313" key="3">
    <source>
        <dbReference type="Proteomes" id="UP000827549"/>
    </source>
</evidence>
<evidence type="ECO:0000313" key="2">
    <source>
        <dbReference type="EMBL" id="WOO82145.1"/>
    </source>
</evidence>
<feature type="compositionally biased region" description="Low complexity" evidence="1">
    <location>
        <begin position="115"/>
        <end position="141"/>
    </location>
</feature>
<feature type="region of interest" description="Disordered" evidence="1">
    <location>
        <begin position="102"/>
        <end position="144"/>
    </location>
</feature>